<keyword evidence="4" id="KW-1185">Reference proteome</keyword>
<evidence type="ECO:0000313" key="4">
    <source>
        <dbReference type="Proteomes" id="UP000762676"/>
    </source>
</evidence>
<evidence type="ECO:0000256" key="1">
    <source>
        <dbReference type="SAM" id="MobiDB-lite"/>
    </source>
</evidence>
<feature type="compositionally biased region" description="Basic and acidic residues" evidence="1">
    <location>
        <begin position="204"/>
        <end position="221"/>
    </location>
</feature>
<keyword evidence="2" id="KW-0732">Signal</keyword>
<accession>A0AAV4GEU2</accession>
<dbReference type="AlphaFoldDB" id="A0AAV4GEU2"/>
<dbReference type="Proteomes" id="UP000762676">
    <property type="component" value="Unassembled WGS sequence"/>
</dbReference>
<feature type="region of interest" description="Disordered" evidence="1">
    <location>
        <begin position="115"/>
        <end position="179"/>
    </location>
</feature>
<evidence type="ECO:0000313" key="3">
    <source>
        <dbReference type="EMBL" id="GFR83744.1"/>
    </source>
</evidence>
<proteinExistence type="predicted"/>
<feature type="signal peptide" evidence="2">
    <location>
        <begin position="1"/>
        <end position="16"/>
    </location>
</feature>
<reference evidence="3 4" key="1">
    <citation type="journal article" date="2021" name="Elife">
        <title>Chloroplast acquisition without the gene transfer in kleptoplastic sea slugs, Plakobranchus ocellatus.</title>
        <authorList>
            <person name="Maeda T."/>
            <person name="Takahashi S."/>
            <person name="Yoshida T."/>
            <person name="Shimamura S."/>
            <person name="Takaki Y."/>
            <person name="Nagai Y."/>
            <person name="Toyoda A."/>
            <person name="Suzuki Y."/>
            <person name="Arimoto A."/>
            <person name="Ishii H."/>
            <person name="Satoh N."/>
            <person name="Nishiyama T."/>
            <person name="Hasebe M."/>
            <person name="Maruyama T."/>
            <person name="Minagawa J."/>
            <person name="Obokata J."/>
            <person name="Shigenobu S."/>
        </authorList>
    </citation>
    <scope>NUCLEOTIDE SEQUENCE [LARGE SCALE GENOMIC DNA]</scope>
</reference>
<dbReference type="EMBL" id="BMAT01008385">
    <property type="protein sequence ID" value="GFR83744.1"/>
    <property type="molecule type" value="Genomic_DNA"/>
</dbReference>
<feature type="compositionally biased region" description="Acidic residues" evidence="1">
    <location>
        <begin position="150"/>
        <end position="175"/>
    </location>
</feature>
<evidence type="ECO:0000256" key="2">
    <source>
        <dbReference type="SAM" id="SignalP"/>
    </source>
</evidence>
<feature type="region of interest" description="Disordered" evidence="1">
    <location>
        <begin position="255"/>
        <end position="295"/>
    </location>
</feature>
<feature type="compositionally biased region" description="Polar residues" evidence="1">
    <location>
        <begin position="259"/>
        <end position="268"/>
    </location>
</feature>
<feature type="chain" id="PRO_5043797545" evidence="2">
    <location>
        <begin position="17"/>
        <end position="312"/>
    </location>
</feature>
<feature type="region of interest" description="Disordered" evidence="1">
    <location>
        <begin position="195"/>
        <end position="221"/>
    </location>
</feature>
<gene>
    <name evidence="3" type="ORF">ElyMa_004132100</name>
</gene>
<comment type="caution">
    <text evidence="3">The sequence shown here is derived from an EMBL/GenBank/DDBJ whole genome shotgun (WGS) entry which is preliminary data.</text>
</comment>
<sequence>MMVVGGVNLLAALVFGVFGNASIQPWAKVHRKSMPEIASPFVTMGRRISTFMERPPILPVSPRPDGGSDVTDARFDFSVDVETLASYHGNGKSVDHYGGNYGDFPLSNMVSGNPCIEMAGEDGPHKVGLDNEAFDDENEEKGRDNSNSSSDEEGDDDGGNKWEEDDSQSSEDNEDIQPQRRRAYSEFGLEVTKLPIHLQNITDTGKEDTQPDQERTQTERRRKVAVVERPTELLNMPDDVARSLSYPVDGISLPGRPENINSIQSHTSQVKDSHGSVTPDASNNTTRKPEESVEQNIEHVEDNADLFISVRF</sequence>
<name>A0AAV4GEU2_9GAST</name>
<feature type="compositionally biased region" description="Polar residues" evidence="1">
    <location>
        <begin position="275"/>
        <end position="286"/>
    </location>
</feature>
<protein>
    <submittedName>
        <fullName evidence="3">Uncharacterized protein</fullName>
    </submittedName>
</protein>
<organism evidence="3 4">
    <name type="scientific">Elysia marginata</name>
    <dbReference type="NCBI Taxonomy" id="1093978"/>
    <lineage>
        <taxon>Eukaryota</taxon>
        <taxon>Metazoa</taxon>
        <taxon>Spiralia</taxon>
        <taxon>Lophotrochozoa</taxon>
        <taxon>Mollusca</taxon>
        <taxon>Gastropoda</taxon>
        <taxon>Heterobranchia</taxon>
        <taxon>Euthyneura</taxon>
        <taxon>Panpulmonata</taxon>
        <taxon>Sacoglossa</taxon>
        <taxon>Placobranchoidea</taxon>
        <taxon>Plakobranchidae</taxon>
        <taxon>Elysia</taxon>
    </lineage>
</organism>